<organism evidence="1">
    <name type="scientific">Tanacetum cinerariifolium</name>
    <name type="common">Dalmatian daisy</name>
    <name type="synonym">Chrysanthemum cinerariifolium</name>
    <dbReference type="NCBI Taxonomy" id="118510"/>
    <lineage>
        <taxon>Eukaryota</taxon>
        <taxon>Viridiplantae</taxon>
        <taxon>Streptophyta</taxon>
        <taxon>Embryophyta</taxon>
        <taxon>Tracheophyta</taxon>
        <taxon>Spermatophyta</taxon>
        <taxon>Magnoliopsida</taxon>
        <taxon>eudicotyledons</taxon>
        <taxon>Gunneridae</taxon>
        <taxon>Pentapetalae</taxon>
        <taxon>asterids</taxon>
        <taxon>campanulids</taxon>
        <taxon>Asterales</taxon>
        <taxon>Asteraceae</taxon>
        <taxon>Asteroideae</taxon>
        <taxon>Anthemideae</taxon>
        <taxon>Anthemidinae</taxon>
        <taxon>Tanacetum</taxon>
    </lineage>
</organism>
<sequence>MVAVISVEKVSLSEASRLFEEISGYVHDLNEHNGQNLLSNRYDTCDTHCLDLLYNVMAHVVSEVVVAAAVVKVEDSNRYIPANIEFGYVCSGEETSAELASNGSGGETLALLASIFFARHSE</sequence>
<reference evidence="1" key="1">
    <citation type="journal article" date="2019" name="Sci. Rep.">
        <title>Draft genome of Tanacetum cinerariifolium, the natural source of mosquito coil.</title>
        <authorList>
            <person name="Yamashiro T."/>
            <person name="Shiraishi A."/>
            <person name="Satake H."/>
            <person name="Nakayama K."/>
        </authorList>
    </citation>
    <scope>NUCLEOTIDE SEQUENCE</scope>
</reference>
<dbReference type="EMBL" id="BKCJ010002558">
    <property type="protein sequence ID" value="GEU49396.1"/>
    <property type="molecule type" value="Genomic_DNA"/>
</dbReference>
<dbReference type="AlphaFoldDB" id="A0A6L2KJ77"/>
<evidence type="ECO:0000313" key="1">
    <source>
        <dbReference type="EMBL" id="GEU49396.1"/>
    </source>
</evidence>
<gene>
    <name evidence="1" type="ORF">Tci_021374</name>
</gene>
<name>A0A6L2KJ77_TANCI</name>
<accession>A0A6L2KJ77</accession>
<protein>
    <submittedName>
        <fullName evidence="1">Uncharacterized protein</fullName>
    </submittedName>
</protein>
<comment type="caution">
    <text evidence="1">The sequence shown here is derived from an EMBL/GenBank/DDBJ whole genome shotgun (WGS) entry which is preliminary data.</text>
</comment>
<proteinExistence type="predicted"/>